<name>A0A672MY23_SINGR</name>
<reference evidence="12" key="1">
    <citation type="submission" date="2025-08" db="UniProtKB">
        <authorList>
            <consortium name="Ensembl"/>
        </authorList>
    </citation>
    <scope>IDENTIFICATION</scope>
</reference>
<keyword evidence="5 10" id="KW-0472">Membrane</keyword>
<dbReference type="Gene3D" id="1.20.1070.10">
    <property type="entry name" value="Rhodopsin 7-helix transmembrane proteins"/>
    <property type="match status" value="1"/>
</dbReference>
<feature type="transmembrane region" description="Helical" evidence="10">
    <location>
        <begin position="61"/>
        <end position="81"/>
    </location>
</feature>
<feature type="transmembrane region" description="Helical" evidence="10">
    <location>
        <begin position="242"/>
        <end position="266"/>
    </location>
</feature>
<dbReference type="Pfam" id="PF00001">
    <property type="entry name" value="7tm_1"/>
    <property type="match status" value="1"/>
</dbReference>
<evidence type="ECO:0000256" key="2">
    <source>
        <dbReference type="ARBA" id="ARBA00022692"/>
    </source>
</evidence>
<feature type="transmembrane region" description="Helical" evidence="10">
    <location>
        <begin position="93"/>
        <end position="114"/>
    </location>
</feature>
<dbReference type="PROSITE" id="PS50262">
    <property type="entry name" value="G_PROTEIN_RECEP_F1_2"/>
    <property type="match status" value="1"/>
</dbReference>
<keyword evidence="7" id="KW-0325">Glycoprotein</keyword>
<evidence type="ECO:0000256" key="4">
    <source>
        <dbReference type="ARBA" id="ARBA00023040"/>
    </source>
</evidence>
<feature type="transmembrane region" description="Helical" evidence="10">
    <location>
        <begin position="31"/>
        <end position="54"/>
    </location>
</feature>
<evidence type="ECO:0000313" key="12">
    <source>
        <dbReference type="Ensembl" id="ENSSGRP00000040607.1"/>
    </source>
</evidence>
<evidence type="ECO:0000256" key="6">
    <source>
        <dbReference type="ARBA" id="ARBA00023170"/>
    </source>
</evidence>
<keyword evidence="4 9" id="KW-0297">G-protein coupled receptor</keyword>
<organism evidence="12 13">
    <name type="scientific">Sinocyclocheilus grahami</name>
    <name type="common">Dianchi golden-line fish</name>
    <name type="synonym">Barbus grahami</name>
    <dbReference type="NCBI Taxonomy" id="75366"/>
    <lineage>
        <taxon>Eukaryota</taxon>
        <taxon>Metazoa</taxon>
        <taxon>Chordata</taxon>
        <taxon>Craniata</taxon>
        <taxon>Vertebrata</taxon>
        <taxon>Euteleostomi</taxon>
        <taxon>Actinopterygii</taxon>
        <taxon>Neopterygii</taxon>
        <taxon>Teleostei</taxon>
        <taxon>Ostariophysi</taxon>
        <taxon>Cypriniformes</taxon>
        <taxon>Cyprinidae</taxon>
        <taxon>Cyprininae</taxon>
        <taxon>Sinocyclocheilus</taxon>
    </lineage>
</organism>
<sequence length="294" mass="33592">MSTNRTLQLEINDLKWIFLETMLCGSTVQTVVIWIIFSVEFLVMSLAFYGLCCLIRTNHTVPVFVINLFITDFIQICFRPVLNFCTFSVVIAFIYYIYSWCIIVNVGFMVCISVERYIMIKYPVWYRLHNTSKNLALICLLVWAIPSGIIVIDVIVALKGKVGHAFILSVFVLLMPYPLVLFSFVGSWKALSNSVAITPDEQKRILRILALVLFNYTVLFLPSIIQNIIIMFSFELGLRCHGYLLTVSGILVYLNPLADSLLYVFLRKDANSMFPCLCCENDIEIDAALAYLAY</sequence>
<dbReference type="SUPFAM" id="SSF81321">
    <property type="entry name" value="Family A G protein-coupled receptor-like"/>
    <property type="match status" value="1"/>
</dbReference>
<dbReference type="PANTHER" id="PTHR24232:SF85">
    <property type="entry name" value="G-PROTEIN COUPLED RECEPTOR 4"/>
    <property type="match status" value="1"/>
</dbReference>
<dbReference type="Ensembl" id="ENSSGRT00000043521.1">
    <property type="protein sequence ID" value="ENSSGRP00000040607.1"/>
    <property type="gene ID" value="ENSSGRG00000022120.1"/>
</dbReference>
<dbReference type="InterPro" id="IPR017452">
    <property type="entry name" value="GPCR_Rhodpsn_7TM"/>
</dbReference>
<evidence type="ECO:0000256" key="7">
    <source>
        <dbReference type="ARBA" id="ARBA00023180"/>
    </source>
</evidence>
<comment type="subcellular location">
    <subcellularLocation>
        <location evidence="1">Membrane</location>
        <topology evidence="1">Multi-pass membrane protein</topology>
    </subcellularLocation>
</comment>
<evidence type="ECO:0000256" key="1">
    <source>
        <dbReference type="ARBA" id="ARBA00004141"/>
    </source>
</evidence>
<evidence type="ECO:0000256" key="3">
    <source>
        <dbReference type="ARBA" id="ARBA00022989"/>
    </source>
</evidence>
<dbReference type="InterPro" id="IPR000276">
    <property type="entry name" value="GPCR_Rhodpsn"/>
</dbReference>
<dbReference type="GO" id="GO:0007200">
    <property type="term" value="P:phospholipase C-activating G protein-coupled receptor signaling pathway"/>
    <property type="evidence" value="ECO:0007669"/>
    <property type="project" value="TreeGrafter"/>
</dbReference>
<dbReference type="GO" id="GO:0005886">
    <property type="term" value="C:plasma membrane"/>
    <property type="evidence" value="ECO:0007669"/>
    <property type="project" value="TreeGrafter"/>
</dbReference>
<accession>A0A672MY23</accession>
<protein>
    <recommendedName>
        <fullName evidence="11">G-protein coupled receptors family 1 profile domain-containing protein</fullName>
    </recommendedName>
</protein>
<feature type="transmembrane region" description="Helical" evidence="10">
    <location>
        <begin position="205"/>
        <end position="230"/>
    </location>
</feature>
<keyword evidence="8 9" id="KW-0807">Transducer</keyword>
<dbReference type="GO" id="GO:0035025">
    <property type="term" value="P:positive regulation of Rho protein signal transduction"/>
    <property type="evidence" value="ECO:0007669"/>
    <property type="project" value="TreeGrafter"/>
</dbReference>
<evidence type="ECO:0000256" key="10">
    <source>
        <dbReference type="SAM" id="Phobius"/>
    </source>
</evidence>
<keyword evidence="2 9" id="KW-0812">Transmembrane</keyword>
<evidence type="ECO:0000256" key="5">
    <source>
        <dbReference type="ARBA" id="ARBA00023136"/>
    </source>
</evidence>
<dbReference type="OMA" id="FMMCISV"/>
<dbReference type="PROSITE" id="PS00237">
    <property type="entry name" value="G_PROTEIN_RECEP_F1_1"/>
    <property type="match status" value="1"/>
</dbReference>
<dbReference type="GO" id="GO:0004930">
    <property type="term" value="F:G protein-coupled receptor activity"/>
    <property type="evidence" value="ECO:0007669"/>
    <property type="project" value="UniProtKB-KW"/>
</dbReference>
<evidence type="ECO:0000259" key="11">
    <source>
        <dbReference type="PROSITE" id="PS50262"/>
    </source>
</evidence>
<proteinExistence type="inferred from homology"/>
<dbReference type="AlphaFoldDB" id="A0A672MY23"/>
<feature type="transmembrane region" description="Helical" evidence="10">
    <location>
        <begin position="135"/>
        <end position="158"/>
    </location>
</feature>
<dbReference type="InParanoid" id="A0A672MY23"/>
<keyword evidence="6 9" id="KW-0675">Receptor</keyword>
<dbReference type="Proteomes" id="UP000472262">
    <property type="component" value="Unassembled WGS sequence"/>
</dbReference>
<keyword evidence="3 10" id="KW-1133">Transmembrane helix</keyword>
<feature type="transmembrane region" description="Helical" evidence="10">
    <location>
        <begin position="164"/>
        <end position="185"/>
    </location>
</feature>
<reference evidence="12" key="2">
    <citation type="submission" date="2025-09" db="UniProtKB">
        <authorList>
            <consortium name="Ensembl"/>
        </authorList>
    </citation>
    <scope>IDENTIFICATION</scope>
</reference>
<evidence type="ECO:0000256" key="9">
    <source>
        <dbReference type="RuleBase" id="RU000688"/>
    </source>
</evidence>
<feature type="domain" description="G-protein coupled receptors family 1 profile" evidence="11">
    <location>
        <begin position="28"/>
        <end position="263"/>
    </location>
</feature>
<dbReference type="PRINTS" id="PR00237">
    <property type="entry name" value="GPCRRHODOPSN"/>
</dbReference>
<keyword evidence="13" id="KW-1185">Reference proteome</keyword>
<comment type="similarity">
    <text evidence="9">Belongs to the G-protein coupled receptor 1 family.</text>
</comment>
<dbReference type="PANTHER" id="PTHR24232">
    <property type="entry name" value="G-PROTEIN COUPLED RECEPTOR"/>
    <property type="match status" value="1"/>
</dbReference>
<evidence type="ECO:0000313" key="13">
    <source>
        <dbReference type="Proteomes" id="UP000472262"/>
    </source>
</evidence>
<evidence type="ECO:0000256" key="8">
    <source>
        <dbReference type="ARBA" id="ARBA00023224"/>
    </source>
</evidence>